<feature type="domain" description="Polysaccharide export protein N-terminal" evidence="7">
    <location>
        <begin position="538"/>
        <end position="611"/>
    </location>
</feature>
<feature type="transmembrane region" description="Helical" evidence="6">
    <location>
        <begin position="15"/>
        <end position="34"/>
    </location>
</feature>
<dbReference type="InterPro" id="IPR050445">
    <property type="entry name" value="Bact_polysacc_biosynth/exp"/>
</dbReference>
<evidence type="ECO:0000313" key="10">
    <source>
        <dbReference type="EMBL" id="GIL38076.1"/>
    </source>
</evidence>
<evidence type="ECO:0000256" key="3">
    <source>
        <dbReference type="ARBA" id="ARBA00022692"/>
    </source>
</evidence>
<proteinExistence type="predicted"/>
<accession>A0A8S8XAA7</accession>
<dbReference type="PANTHER" id="PTHR32309">
    <property type="entry name" value="TYROSINE-PROTEIN KINASE"/>
    <property type="match status" value="1"/>
</dbReference>
<dbReference type="InterPro" id="IPR054765">
    <property type="entry name" value="SLBB_dom"/>
</dbReference>
<evidence type="ECO:0000256" key="1">
    <source>
        <dbReference type="ARBA" id="ARBA00004651"/>
    </source>
</evidence>
<keyword evidence="3 6" id="KW-0812">Transmembrane</keyword>
<organism evidence="10 11">
    <name type="scientific">Roseiterribacter gracilis</name>
    <dbReference type="NCBI Taxonomy" id="2812848"/>
    <lineage>
        <taxon>Bacteria</taxon>
        <taxon>Pseudomonadati</taxon>
        <taxon>Pseudomonadota</taxon>
        <taxon>Alphaproteobacteria</taxon>
        <taxon>Rhodospirillales</taxon>
        <taxon>Roseiterribacteraceae</taxon>
        <taxon>Roseiterribacter</taxon>
    </lineage>
</organism>
<keyword evidence="11" id="KW-1185">Reference proteome</keyword>
<feature type="domain" description="Polysaccharide chain length determinant N-terminal" evidence="8">
    <location>
        <begin position="2"/>
        <end position="93"/>
    </location>
</feature>
<dbReference type="Pfam" id="PF02706">
    <property type="entry name" value="Wzz"/>
    <property type="match status" value="1"/>
</dbReference>
<dbReference type="GO" id="GO:0004713">
    <property type="term" value="F:protein tyrosine kinase activity"/>
    <property type="evidence" value="ECO:0007669"/>
    <property type="project" value="TreeGrafter"/>
</dbReference>
<evidence type="ECO:0000256" key="2">
    <source>
        <dbReference type="ARBA" id="ARBA00022475"/>
    </source>
</evidence>
<dbReference type="PANTHER" id="PTHR32309:SF13">
    <property type="entry name" value="FERRIC ENTEROBACTIN TRANSPORT PROTEIN FEPE"/>
    <property type="match status" value="1"/>
</dbReference>
<evidence type="ECO:0000259" key="8">
    <source>
        <dbReference type="Pfam" id="PF02706"/>
    </source>
</evidence>
<comment type="subcellular location">
    <subcellularLocation>
        <location evidence="1">Cell membrane</location>
        <topology evidence="1">Multi-pass membrane protein</topology>
    </subcellularLocation>
</comment>
<dbReference type="InterPro" id="IPR003715">
    <property type="entry name" value="Poly_export_N"/>
</dbReference>
<protein>
    <submittedName>
        <fullName evidence="10">Uncharacterized protein</fullName>
    </submittedName>
</protein>
<dbReference type="InterPro" id="IPR003856">
    <property type="entry name" value="LPS_length_determ_N"/>
</dbReference>
<dbReference type="Proteomes" id="UP000681075">
    <property type="component" value="Unassembled WGS sequence"/>
</dbReference>
<dbReference type="Gene3D" id="3.10.560.10">
    <property type="entry name" value="Outer membrane lipoprotein wza domain like"/>
    <property type="match status" value="1"/>
</dbReference>
<dbReference type="Pfam" id="PF22461">
    <property type="entry name" value="SLBB_2"/>
    <property type="match status" value="1"/>
</dbReference>
<dbReference type="GO" id="GO:0005886">
    <property type="term" value="C:plasma membrane"/>
    <property type="evidence" value="ECO:0007669"/>
    <property type="project" value="UniProtKB-SubCell"/>
</dbReference>
<dbReference type="Gene3D" id="3.30.1950.10">
    <property type="entry name" value="wza like domain"/>
    <property type="match status" value="1"/>
</dbReference>
<evidence type="ECO:0000259" key="7">
    <source>
        <dbReference type="Pfam" id="PF02563"/>
    </source>
</evidence>
<evidence type="ECO:0000256" key="5">
    <source>
        <dbReference type="ARBA" id="ARBA00023136"/>
    </source>
</evidence>
<dbReference type="EMBL" id="BOPV01000001">
    <property type="protein sequence ID" value="GIL38076.1"/>
    <property type="molecule type" value="Genomic_DNA"/>
</dbReference>
<reference evidence="10" key="1">
    <citation type="submission" date="2021-02" db="EMBL/GenBank/DDBJ databases">
        <title>Genome sequence of Rhodospirillales sp. strain TMPK1 isolated from soil.</title>
        <authorList>
            <person name="Nakai R."/>
            <person name="Kusada H."/>
            <person name="Tamaki H."/>
        </authorList>
    </citation>
    <scope>NUCLEOTIDE SEQUENCE</scope>
    <source>
        <strain evidence="10">TMPK1</strain>
    </source>
</reference>
<keyword evidence="2" id="KW-1003">Cell membrane</keyword>
<gene>
    <name evidence="10" type="ORF">TMPK1_03130</name>
</gene>
<dbReference type="Pfam" id="PF02563">
    <property type="entry name" value="Poly_export"/>
    <property type="match status" value="1"/>
</dbReference>
<evidence type="ECO:0000259" key="9">
    <source>
        <dbReference type="Pfam" id="PF22461"/>
    </source>
</evidence>
<comment type="caution">
    <text evidence="10">The sequence shown here is derived from an EMBL/GenBank/DDBJ whole genome shotgun (WGS) entry which is preliminary data.</text>
</comment>
<dbReference type="RefSeq" id="WP_420240995.1">
    <property type="nucleotide sequence ID" value="NZ_BOPV01000001.1"/>
</dbReference>
<evidence type="ECO:0000256" key="4">
    <source>
        <dbReference type="ARBA" id="ARBA00022989"/>
    </source>
</evidence>
<name>A0A8S8XAA7_9PROT</name>
<keyword evidence="4 6" id="KW-1133">Transmembrane helix</keyword>
<sequence>MTLRDLLQIAFRFRWHATIVLAAALLGGLSLSLFMTPIYQSSSVVLVKFGREFVYRPEVGAAGGASQMVAPIIDRDEVLNEQVQILKSRDVVQGAVRAVGAERLYRSLPRDPVEREDEAIRRFERALTIVPVRNSSTIRISFEHADSDIARDALDHFVDLFRQNSIRAYAQLQTSFFEDQERSARARLQAAEQRLATFRRGHVDGGYDEQIPLRVRQSVDLDNAQKTVEAAIAEARQRTDVLKRQMEATPRIIESYREAETAHIVEEARSKLLSLRLREQELLAQFTDDSPRVAQVRREIGIAQRELTTREKEFAGRVRTGLNDTFVALERDLLRAQADVDALGERRDALAAQRQTVLTLIDDMSANQSDLRTIERDVVAGDLTLRSILTKLEEARVYDALNREKIGSLQVVQQATRPDPRKPIRPEPLLYLMAGLFGGLIGAVVLVGAAELLSDTISVPDRAAAAFGLPVLAALPYIPGDVEQRDTPTRALLRRIVQQARRRLPGLMLLGLLTALAGCSSVKQAPIGPTGFAPWTSVASSYQLGPGDEFEVKFPFNPEFNERVAVAPDGAVSLPLVGIVKAGGRTVPSLTEELETRFARDLRQPRVQVLLRNLASQRVFVGGEVNAAGLYPMPGPIGVAEALSLATGAKDTAKLSEVVLVRRNAEGRPMLRTVDVEAFLSGKGEDVPLQGFDIIYVPRSTIAEIDLFVDQYLNKAIPFSKNFSYAVNRNPGSALNTTVNP</sequence>
<evidence type="ECO:0000256" key="6">
    <source>
        <dbReference type="SAM" id="Phobius"/>
    </source>
</evidence>
<feature type="domain" description="SLBB" evidence="9">
    <location>
        <begin position="617"/>
        <end position="697"/>
    </location>
</feature>
<keyword evidence="5 6" id="KW-0472">Membrane</keyword>
<evidence type="ECO:0000313" key="11">
    <source>
        <dbReference type="Proteomes" id="UP000681075"/>
    </source>
</evidence>
<dbReference type="AlphaFoldDB" id="A0A8S8XAA7"/>